<feature type="region of interest" description="Disordered" evidence="1">
    <location>
        <begin position="138"/>
        <end position="192"/>
    </location>
</feature>
<organism evidence="2 3">
    <name type="scientific">Pristionchus mayeri</name>
    <dbReference type="NCBI Taxonomy" id="1317129"/>
    <lineage>
        <taxon>Eukaryota</taxon>
        <taxon>Metazoa</taxon>
        <taxon>Ecdysozoa</taxon>
        <taxon>Nematoda</taxon>
        <taxon>Chromadorea</taxon>
        <taxon>Rhabditida</taxon>
        <taxon>Rhabditina</taxon>
        <taxon>Diplogasteromorpha</taxon>
        <taxon>Diplogasteroidea</taxon>
        <taxon>Neodiplogasteridae</taxon>
        <taxon>Pristionchus</taxon>
    </lineage>
</organism>
<protein>
    <submittedName>
        <fullName evidence="2">Uncharacterized protein</fullName>
    </submittedName>
</protein>
<reference evidence="3" key="1">
    <citation type="submission" date="2022-10" db="EMBL/GenBank/DDBJ databases">
        <title>Genome assembly of Pristionchus species.</title>
        <authorList>
            <person name="Yoshida K."/>
            <person name="Sommer R.J."/>
        </authorList>
    </citation>
    <scope>NUCLEOTIDE SEQUENCE [LARGE SCALE GENOMIC DNA]</scope>
    <source>
        <strain evidence="3">RS5460</strain>
    </source>
</reference>
<feature type="compositionally biased region" description="Low complexity" evidence="1">
    <location>
        <begin position="226"/>
        <end position="246"/>
    </location>
</feature>
<evidence type="ECO:0000313" key="2">
    <source>
        <dbReference type="EMBL" id="GMR42826.1"/>
    </source>
</evidence>
<feature type="region of interest" description="Disordered" evidence="1">
    <location>
        <begin position="214"/>
        <end position="261"/>
    </location>
</feature>
<feature type="non-terminal residue" evidence="2">
    <location>
        <position position="1"/>
    </location>
</feature>
<feature type="compositionally biased region" description="Polar residues" evidence="1">
    <location>
        <begin position="150"/>
        <end position="164"/>
    </location>
</feature>
<feature type="compositionally biased region" description="Polar residues" evidence="1">
    <location>
        <begin position="318"/>
        <end position="329"/>
    </location>
</feature>
<keyword evidence="3" id="KW-1185">Reference proteome</keyword>
<proteinExistence type="predicted"/>
<dbReference type="EMBL" id="BTRK01000003">
    <property type="protein sequence ID" value="GMR42826.1"/>
    <property type="molecule type" value="Genomic_DNA"/>
</dbReference>
<name>A0AAN4ZL77_9BILA</name>
<evidence type="ECO:0000256" key="1">
    <source>
        <dbReference type="SAM" id="MobiDB-lite"/>
    </source>
</evidence>
<sequence length="422" mass="44868">FSSWARSGPATIWNSANLALGFEQEGEGEILAVPSFLYLYNPANSQAYRSVLSSLIHGSSGCVTISDGITLNLMVSTLYGYGNIHIKMRTTEGFCQLLKTLEYAGGGAADAAPVAAQSYQSAATPMLSQQLQLMGPSSLQPMPLSLPQLNESQPNQLQGGSSMQFRRPLRVGGTSERRREETTGEEEREKRKMEGLANYMDGKRKRTIALERMTVERSQPPSRAVSTFTHPSTPFSPSAAAAFHSPADQEAGEHPDSSTSMPILTRAVDTSGSVIDLTSPPQSSKQPDWLQVLASLLPTPAPTPDPAPSSGGAWGAQSMGQPSFFPQSTAATPQTTFSLLNGGNSMGGSGSASSAAFGGLSGLQSGGNALMPFSSTSLNGLEVYRETARAFEEVANRVYRFPPVQRQRIIDSIESVLYLCGV</sequence>
<feature type="region of interest" description="Disordered" evidence="1">
    <location>
        <begin position="296"/>
        <end position="329"/>
    </location>
</feature>
<feature type="compositionally biased region" description="Low complexity" evidence="1">
    <location>
        <begin position="138"/>
        <end position="149"/>
    </location>
</feature>
<dbReference type="AlphaFoldDB" id="A0AAN4ZL77"/>
<feature type="compositionally biased region" description="Basic and acidic residues" evidence="1">
    <location>
        <begin position="175"/>
        <end position="192"/>
    </location>
</feature>
<comment type="caution">
    <text evidence="2">The sequence shown here is derived from an EMBL/GenBank/DDBJ whole genome shotgun (WGS) entry which is preliminary data.</text>
</comment>
<evidence type="ECO:0000313" key="3">
    <source>
        <dbReference type="Proteomes" id="UP001328107"/>
    </source>
</evidence>
<accession>A0AAN4ZL77</accession>
<gene>
    <name evidence="2" type="ORF">PMAYCL1PPCAC_13021</name>
</gene>
<dbReference type="Proteomes" id="UP001328107">
    <property type="component" value="Unassembled WGS sequence"/>
</dbReference>
<feature type="compositionally biased region" description="Polar residues" evidence="1">
    <location>
        <begin position="216"/>
        <end position="225"/>
    </location>
</feature>